<keyword evidence="2" id="KW-0732">Signal</keyword>
<protein>
    <recommendedName>
        <fullName evidence="5">DUF680 domain-containing protein</fullName>
    </recommendedName>
</protein>
<reference evidence="3 4" key="1">
    <citation type="submission" date="2018-07" db="EMBL/GenBank/DDBJ databases">
        <title>Genome sequence of Nitratireductor thuwali#1536.</title>
        <authorList>
            <person name="Michoud G."/>
            <person name="Merlino G."/>
            <person name="Sefrji F.O."/>
            <person name="Daffonchio D."/>
        </authorList>
    </citation>
    <scope>NUCLEOTIDE SEQUENCE [LARGE SCALE GENOMIC DNA]</scope>
    <source>
        <strain evidence="4">Nit1536</strain>
    </source>
</reference>
<evidence type="ECO:0000256" key="2">
    <source>
        <dbReference type="SAM" id="SignalP"/>
    </source>
</evidence>
<evidence type="ECO:0000313" key="4">
    <source>
        <dbReference type="Proteomes" id="UP001342418"/>
    </source>
</evidence>
<proteinExistence type="predicted"/>
<evidence type="ECO:0000256" key="1">
    <source>
        <dbReference type="SAM" id="MobiDB-lite"/>
    </source>
</evidence>
<dbReference type="EMBL" id="CP030941">
    <property type="protein sequence ID" value="UUP17802.1"/>
    <property type="molecule type" value="Genomic_DNA"/>
</dbReference>
<organism evidence="3 4">
    <name type="scientific">Nitratireductor thuwali</name>
    <dbReference type="NCBI Taxonomy" id="2267699"/>
    <lineage>
        <taxon>Bacteria</taxon>
        <taxon>Pseudomonadati</taxon>
        <taxon>Pseudomonadota</taxon>
        <taxon>Alphaproteobacteria</taxon>
        <taxon>Hyphomicrobiales</taxon>
        <taxon>Phyllobacteriaceae</taxon>
        <taxon>Nitratireductor</taxon>
    </lineage>
</organism>
<feature type="region of interest" description="Disordered" evidence="1">
    <location>
        <begin position="61"/>
        <end position="86"/>
    </location>
</feature>
<evidence type="ECO:0008006" key="5">
    <source>
        <dbReference type="Google" id="ProtNLM"/>
    </source>
</evidence>
<gene>
    <name evidence="3" type="ORF">NTH_02277</name>
</gene>
<feature type="chain" id="PRO_5046211044" description="DUF680 domain-containing protein" evidence="2">
    <location>
        <begin position="22"/>
        <end position="86"/>
    </location>
</feature>
<dbReference type="Proteomes" id="UP001342418">
    <property type="component" value="Chromosome"/>
</dbReference>
<evidence type="ECO:0000313" key="3">
    <source>
        <dbReference type="EMBL" id="UUP17802.1"/>
    </source>
</evidence>
<dbReference type="RefSeq" id="WP_338530094.1">
    <property type="nucleotide sequence ID" value="NZ_CP030941.1"/>
</dbReference>
<sequence>MHKILIAAAALTLSGIVGASAQDFHVSEPDSGPDAFVTQPAGAYSVDRSVTTSSVGTAGNAGFSAAQGFGPSNQDDLPTPRFQIAR</sequence>
<keyword evidence="4" id="KW-1185">Reference proteome</keyword>
<name>A0ABY5MM15_9HYPH</name>
<feature type="signal peptide" evidence="2">
    <location>
        <begin position="1"/>
        <end position="21"/>
    </location>
</feature>
<accession>A0ABY5MM15</accession>